<dbReference type="AlphaFoldDB" id="B5Y9Y2"/>
<dbReference type="GO" id="GO:0005829">
    <property type="term" value="C:cytosol"/>
    <property type="evidence" value="ECO:0007669"/>
    <property type="project" value="TreeGrafter"/>
</dbReference>
<reference evidence="8 9" key="2">
    <citation type="journal article" date="2014" name="Genome Announc.">
        <title>Complete Genome Sequence of Coprothermobacter proteolyticus DSM 5265.</title>
        <authorList>
            <person name="Alexiev A."/>
            <person name="Coil D.A."/>
            <person name="Badger J.H."/>
            <person name="Enticknap J."/>
            <person name="Ward N."/>
            <person name="Robb F.T."/>
            <person name="Eisen J.A."/>
        </authorList>
    </citation>
    <scope>NUCLEOTIDE SEQUENCE [LARGE SCALE GENOMIC DNA]</scope>
    <source>
        <strain evidence="9">ATCC 35245 / DSM 5265 / OCM 4 / BT</strain>
    </source>
</reference>
<dbReference type="eggNOG" id="COG0312">
    <property type="taxonomic scope" value="Bacteria"/>
</dbReference>
<dbReference type="PIRSF" id="PIRSF004919">
    <property type="entry name" value="TldD"/>
    <property type="match status" value="1"/>
</dbReference>
<accession>B5Y9Y2</accession>
<evidence type="ECO:0000256" key="4">
    <source>
        <dbReference type="ARBA" id="ARBA00023049"/>
    </source>
</evidence>
<dbReference type="InterPro" id="IPR045569">
    <property type="entry name" value="Metalloprtase-TldD/E_C"/>
</dbReference>
<dbReference type="SUPFAM" id="SSF111283">
    <property type="entry name" value="Putative modulator of DNA gyrase, PmbA/TldD"/>
    <property type="match status" value="1"/>
</dbReference>
<keyword evidence="9" id="KW-1185">Reference proteome</keyword>
<dbReference type="PANTHER" id="PTHR30624">
    <property type="entry name" value="UNCHARACTERIZED PROTEIN TLDD AND PMBA"/>
    <property type="match status" value="1"/>
</dbReference>
<dbReference type="KEGG" id="cpo:COPRO5265_1277"/>
<dbReference type="PANTHER" id="PTHR30624:SF4">
    <property type="entry name" value="METALLOPROTEASE TLDD"/>
    <property type="match status" value="1"/>
</dbReference>
<evidence type="ECO:0000256" key="2">
    <source>
        <dbReference type="ARBA" id="ARBA00022670"/>
    </source>
</evidence>
<evidence type="ECO:0000259" key="5">
    <source>
        <dbReference type="Pfam" id="PF01523"/>
    </source>
</evidence>
<evidence type="ECO:0000313" key="9">
    <source>
        <dbReference type="Proteomes" id="UP000001732"/>
    </source>
</evidence>
<dbReference type="RefSeq" id="WP_012543494.1">
    <property type="nucleotide sequence ID" value="NC_011295.1"/>
</dbReference>
<dbReference type="GO" id="GO:0008237">
    <property type="term" value="F:metallopeptidase activity"/>
    <property type="evidence" value="ECO:0007669"/>
    <property type="project" value="UniProtKB-KW"/>
</dbReference>
<feature type="domain" description="Metalloprotease TldD/E central" evidence="7">
    <location>
        <begin position="118"/>
        <end position="219"/>
    </location>
</feature>
<dbReference type="Proteomes" id="UP000001732">
    <property type="component" value="Chromosome"/>
</dbReference>
<reference evidence="9" key="1">
    <citation type="submission" date="2008-08" db="EMBL/GenBank/DDBJ databases">
        <title>The complete genome sequence of Coprothermobacter proteolyticus strain ATCC 5245 / DSM 5265 / BT.</title>
        <authorList>
            <person name="Dodson R.J."/>
            <person name="Durkin A.S."/>
            <person name="Wu M."/>
            <person name="Eisen J."/>
            <person name="Sutton G."/>
        </authorList>
    </citation>
    <scope>NUCLEOTIDE SEQUENCE [LARGE SCALE GENOMIC DNA]</scope>
    <source>
        <strain evidence="9">ATCC 35245 / DSM 5265 / OCM 4 / BT</strain>
    </source>
</reference>
<keyword evidence="3" id="KW-0378">Hydrolase</keyword>
<sequence length="461" mass="50064">MFAKDDLQKVAQELSDITPDFFDIFIEERSNKSLVLESQKLERPSAGTVFGASLRVIVNGATYFSVVDNPTLEGMFNAARELKSSVKHTVAEPGKVFTIKTVEPPLKKNPWTPWQELGEVADYLKATDECARSYDPKVVQVTSYINQEVSRVQILNSLGNFAEEERSRTRAFCLVYASDGTAVEVGSDNQGKIGGLELLAHYPPESLAANAAKVAVSKLSAVTAPSGEFPVILGPGFGGVIFHEAIGHSLEADGIRKQVSVMRGKLGERLASPKVTLIDSGIVPDEWGSNAFDDEGFPNQETVLIKDGILVSYMSDYLEHLLTGFPHTANGRRESYEYIPYPRMRNTFIKPGKDTFEDMLTSIKKGLLALKFGGGQVDPVTGNFIFGVTEGYLIEDGKVTSPIKDVSMVGNGLTILENIEAVSGEEDMDFMPGMCGKEGQSVPAGIGEPYVMVSRILIGGE</sequence>
<proteinExistence type="inferred from homology"/>
<feature type="domain" description="Metalloprotease TldD/E N-terminal" evidence="5">
    <location>
        <begin position="23"/>
        <end position="82"/>
    </location>
</feature>
<dbReference type="InterPro" id="IPR035068">
    <property type="entry name" value="TldD/PmbA_N"/>
</dbReference>
<gene>
    <name evidence="8" type="primary">tldD</name>
    <name evidence="8" type="ordered locus">COPRO5265_1277</name>
</gene>
<feature type="domain" description="Metalloprotease TldD/E C-terminal" evidence="6">
    <location>
        <begin position="226"/>
        <end position="460"/>
    </location>
</feature>
<dbReference type="Gene3D" id="3.30.2290.10">
    <property type="entry name" value="PmbA/TldD superfamily"/>
    <property type="match status" value="1"/>
</dbReference>
<dbReference type="InterPro" id="IPR036059">
    <property type="entry name" value="TldD/PmbA_sf"/>
</dbReference>
<dbReference type="Pfam" id="PF01523">
    <property type="entry name" value="PmbA_TldD_1st"/>
    <property type="match status" value="1"/>
</dbReference>
<dbReference type="EMBL" id="CP001145">
    <property type="protein sequence ID" value="ACI16842.1"/>
    <property type="molecule type" value="Genomic_DNA"/>
</dbReference>
<evidence type="ECO:0000313" key="8">
    <source>
        <dbReference type="EMBL" id="ACI16842.1"/>
    </source>
</evidence>
<dbReference type="HOGENOM" id="CLU_026425_1_0_9"/>
<evidence type="ECO:0000256" key="3">
    <source>
        <dbReference type="ARBA" id="ARBA00022801"/>
    </source>
</evidence>
<dbReference type="STRING" id="309798.COPRO5265_1277"/>
<protein>
    <submittedName>
        <fullName evidence="8">TldD protein</fullName>
    </submittedName>
</protein>
<evidence type="ECO:0000259" key="7">
    <source>
        <dbReference type="Pfam" id="PF19290"/>
    </source>
</evidence>
<evidence type="ECO:0000256" key="1">
    <source>
        <dbReference type="ARBA" id="ARBA00005836"/>
    </source>
</evidence>
<keyword evidence="4" id="KW-0482">Metalloprotease</keyword>
<keyword evidence="2" id="KW-0645">Protease</keyword>
<dbReference type="InterPro" id="IPR045570">
    <property type="entry name" value="Metalloprtase-TldD/E_cen_dom"/>
</dbReference>
<organism evidence="8 9">
    <name type="scientific">Coprothermobacter proteolyticus (strain ATCC 35245 / DSM 5265 / OCM 4 / BT)</name>
    <dbReference type="NCBI Taxonomy" id="309798"/>
    <lineage>
        <taxon>Bacteria</taxon>
        <taxon>Pseudomonadati</taxon>
        <taxon>Coprothermobacterota</taxon>
        <taxon>Coprothermobacteria</taxon>
        <taxon>Coprothermobacterales</taxon>
        <taxon>Coprothermobacteraceae</taxon>
        <taxon>Coprothermobacter</taxon>
    </lineage>
</organism>
<dbReference type="Pfam" id="PF19289">
    <property type="entry name" value="PmbA_TldD_3rd"/>
    <property type="match status" value="1"/>
</dbReference>
<dbReference type="GO" id="GO:0006508">
    <property type="term" value="P:proteolysis"/>
    <property type="evidence" value="ECO:0007669"/>
    <property type="project" value="UniProtKB-KW"/>
</dbReference>
<dbReference type="InterPro" id="IPR002510">
    <property type="entry name" value="Metalloprtase-TldD/E_N"/>
</dbReference>
<dbReference type="InterPro" id="IPR025502">
    <property type="entry name" value="TldD"/>
</dbReference>
<dbReference type="InterPro" id="IPR051463">
    <property type="entry name" value="Peptidase_U62_metallo"/>
</dbReference>
<dbReference type="OrthoDB" id="9803213at2"/>
<comment type="similarity">
    <text evidence="1">Belongs to the peptidase U62 family.</text>
</comment>
<evidence type="ECO:0000259" key="6">
    <source>
        <dbReference type="Pfam" id="PF19289"/>
    </source>
</evidence>
<name>B5Y9Y2_COPPD</name>
<dbReference type="Pfam" id="PF19290">
    <property type="entry name" value="PmbA_TldD_2nd"/>
    <property type="match status" value="1"/>
</dbReference>